<dbReference type="AlphaFoldDB" id="A0A6P7G4G4"/>
<dbReference type="InParanoid" id="A0A6P7G4G4"/>
<sequence length="91" mass="9692">MKMIAVLFLCIVVAINAVSECPDFPGVGVMKAGEQKPVQGTCNIATCHEDGSISMLTCPAGAALPPCKFVDGDQTKLYPECCPKYWCPPKN</sequence>
<feature type="chain" id="PRO_5027997041" evidence="3">
    <location>
        <begin position="18"/>
        <end position="91"/>
    </location>
</feature>
<evidence type="ECO:0000313" key="7">
    <source>
        <dbReference type="RefSeq" id="XP_028139878.1"/>
    </source>
</evidence>
<dbReference type="OrthoDB" id="6674808at2759"/>
<name>A0A6P7G4G4_DIAVI</name>
<dbReference type="Pfam" id="PF15430">
    <property type="entry name" value="SVWC"/>
    <property type="match status" value="1"/>
</dbReference>
<evidence type="ECO:0000256" key="1">
    <source>
        <dbReference type="ARBA" id="ARBA00004613"/>
    </source>
</evidence>
<comment type="subcellular location">
    <subcellularLocation>
        <location evidence="1">Secreted</location>
    </subcellularLocation>
</comment>
<proteinExistence type="predicted"/>
<evidence type="ECO:0000256" key="3">
    <source>
        <dbReference type="SAM" id="SignalP"/>
    </source>
</evidence>
<evidence type="ECO:0000313" key="6">
    <source>
        <dbReference type="Proteomes" id="UP001652700"/>
    </source>
</evidence>
<reference evidence="5" key="2">
    <citation type="submission" date="2025-05" db="UniProtKB">
        <authorList>
            <consortium name="EnsemblMetazoa"/>
        </authorList>
    </citation>
    <scope>IDENTIFICATION</scope>
</reference>
<dbReference type="EnsemblMetazoa" id="XM_050643404.1">
    <property type="protein sequence ID" value="XP_050499361.1"/>
    <property type="gene ID" value="LOC126879974"/>
</dbReference>
<feature type="signal peptide" evidence="3">
    <location>
        <begin position="1"/>
        <end position="17"/>
    </location>
</feature>
<dbReference type="Proteomes" id="UP001652700">
    <property type="component" value="Unplaced"/>
</dbReference>
<dbReference type="InterPro" id="IPR029277">
    <property type="entry name" value="SVWC_dom"/>
</dbReference>
<evidence type="ECO:0000259" key="4">
    <source>
        <dbReference type="SMART" id="SM01318"/>
    </source>
</evidence>
<reference evidence="7" key="1">
    <citation type="submission" date="2025-04" db="UniProtKB">
        <authorList>
            <consortium name="RefSeq"/>
        </authorList>
    </citation>
    <scope>IDENTIFICATION</scope>
    <source>
        <tissue evidence="7">Whole insect</tissue>
    </source>
</reference>
<protein>
    <submittedName>
        <fullName evidence="7">La1-like protein 13</fullName>
    </submittedName>
</protein>
<evidence type="ECO:0000256" key="2">
    <source>
        <dbReference type="ARBA" id="ARBA00022525"/>
    </source>
</evidence>
<dbReference type="GO" id="GO:0005576">
    <property type="term" value="C:extracellular region"/>
    <property type="evidence" value="ECO:0007669"/>
    <property type="project" value="UniProtKB-SubCell"/>
</dbReference>
<keyword evidence="3" id="KW-0732">Signal</keyword>
<gene>
    <name evidence="7" type="primary">LOC114334068</name>
</gene>
<evidence type="ECO:0000313" key="5">
    <source>
        <dbReference type="EnsemblMetazoa" id="XP_050499361.1"/>
    </source>
</evidence>
<dbReference type="SMART" id="SM01318">
    <property type="entry name" value="SVWC"/>
    <property type="match status" value="1"/>
</dbReference>
<keyword evidence="6" id="KW-1185">Reference proteome</keyword>
<organism evidence="7">
    <name type="scientific">Diabrotica virgifera virgifera</name>
    <name type="common">western corn rootworm</name>
    <dbReference type="NCBI Taxonomy" id="50390"/>
    <lineage>
        <taxon>Eukaryota</taxon>
        <taxon>Metazoa</taxon>
        <taxon>Ecdysozoa</taxon>
        <taxon>Arthropoda</taxon>
        <taxon>Hexapoda</taxon>
        <taxon>Insecta</taxon>
        <taxon>Pterygota</taxon>
        <taxon>Neoptera</taxon>
        <taxon>Endopterygota</taxon>
        <taxon>Coleoptera</taxon>
        <taxon>Polyphaga</taxon>
        <taxon>Cucujiformia</taxon>
        <taxon>Chrysomeloidea</taxon>
        <taxon>Chrysomelidae</taxon>
        <taxon>Galerucinae</taxon>
        <taxon>Diabroticina</taxon>
        <taxon>Diabroticites</taxon>
        <taxon>Diabrotica</taxon>
    </lineage>
</organism>
<keyword evidence="2" id="KW-0964">Secreted</keyword>
<dbReference type="RefSeq" id="XP_028139878.1">
    <property type="nucleotide sequence ID" value="XM_028284077.1"/>
</dbReference>
<accession>A0A6P7G4G4</accession>
<feature type="domain" description="Single" evidence="4">
    <location>
        <begin position="21"/>
        <end position="87"/>
    </location>
</feature>